<evidence type="ECO:0000313" key="10">
    <source>
        <dbReference type="Proteomes" id="UP000176562"/>
    </source>
</evidence>
<feature type="transmembrane region" description="Helical" evidence="7">
    <location>
        <begin position="88"/>
        <end position="115"/>
    </location>
</feature>
<dbReference type="PROSITE" id="PS50928">
    <property type="entry name" value="ABC_TM1"/>
    <property type="match status" value="2"/>
</dbReference>
<keyword evidence="4 7" id="KW-0812">Transmembrane</keyword>
<feature type="transmembrane region" description="Helical" evidence="7">
    <location>
        <begin position="377"/>
        <end position="404"/>
    </location>
</feature>
<dbReference type="KEGG" id="rhp:LPB142_14280"/>
<feature type="domain" description="ABC transmembrane type-1" evidence="8">
    <location>
        <begin position="50"/>
        <end position="258"/>
    </location>
</feature>
<evidence type="ECO:0000256" key="1">
    <source>
        <dbReference type="ARBA" id="ARBA00004651"/>
    </source>
</evidence>
<evidence type="ECO:0000256" key="7">
    <source>
        <dbReference type="SAM" id="Phobius"/>
    </source>
</evidence>
<reference evidence="9 10" key="1">
    <citation type="submission" date="2016-10" db="EMBL/GenBank/DDBJ databases">
        <title>Rhodobacter sp. LPB0142, isolated from sea water.</title>
        <authorList>
            <person name="Kim E."/>
            <person name="Yi H."/>
        </authorList>
    </citation>
    <scope>NUCLEOTIDE SEQUENCE [LARGE SCALE GENOMIC DNA]</scope>
    <source>
        <strain evidence="9 10">LPB0142</strain>
    </source>
</reference>
<protein>
    <recommendedName>
        <fullName evidence="8">ABC transmembrane type-1 domain-containing protein</fullName>
    </recommendedName>
</protein>
<dbReference type="PROSITE" id="PS51257">
    <property type="entry name" value="PROKAR_LIPOPROTEIN"/>
    <property type="match status" value="1"/>
</dbReference>
<dbReference type="InterPro" id="IPR000515">
    <property type="entry name" value="MetI-like"/>
</dbReference>
<organism evidence="9 10">
    <name type="scientific">Rhodobacter xanthinilyticus</name>
    <dbReference type="NCBI Taxonomy" id="1850250"/>
    <lineage>
        <taxon>Bacteria</taxon>
        <taxon>Pseudomonadati</taxon>
        <taxon>Pseudomonadota</taxon>
        <taxon>Alphaproteobacteria</taxon>
        <taxon>Rhodobacterales</taxon>
        <taxon>Rhodobacter group</taxon>
        <taxon>Rhodobacter</taxon>
    </lineage>
</organism>
<gene>
    <name evidence="9" type="ORF">LPB142_14280</name>
</gene>
<proteinExistence type="predicted"/>
<feature type="transmembrane region" description="Helical" evidence="7">
    <location>
        <begin position="510"/>
        <end position="531"/>
    </location>
</feature>
<feature type="transmembrane region" description="Helical" evidence="7">
    <location>
        <begin position="461"/>
        <end position="482"/>
    </location>
</feature>
<feature type="transmembrane region" description="Helical" evidence="7">
    <location>
        <begin position="410"/>
        <end position="427"/>
    </location>
</feature>
<feature type="transmembrane region" description="Helical" evidence="7">
    <location>
        <begin position="347"/>
        <end position="365"/>
    </location>
</feature>
<evidence type="ECO:0000259" key="8">
    <source>
        <dbReference type="PROSITE" id="PS50928"/>
    </source>
</evidence>
<keyword evidence="3" id="KW-1003">Cell membrane</keyword>
<dbReference type="STRING" id="1850250.LPB142_14280"/>
<dbReference type="AlphaFoldDB" id="A0A1D9MEP9"/>
<accession>A0A1D9MEP9</accession>
<feature type="transmembrane region" description="Helical" evidence="7">
    <location>
        <begin position="288"/>
        <end position="316"/>
    </location>
</feature>
<feature type="transmembrane region" description="Helical" evidence="7">
    <location>
        <begin position="135"/>
        <end position="157"/>
    </location>
</feature>
<evidence type="ECO:0000256" key="3">
    <source>
        <dbReference type="ARBA" id="ARBA00022475"/>
    </source>
</evidence>
<evidence type="ECO:0000256" key="4">
    <source>
        <dbReference type="ARBA" id="ARBA00022692"/>
    </source>
</evidence>
<name>A0A1D9MEP9_9RHOB</name>
<feature type="transmembrane region" description="Helical" evidence="7">
    <location>
        <begin position="236"/>
        <end position="261"/>
    </location>
</feature>
<feature type="domain" description="ABC transmembrane type-1" evidence="8">
    <location>
        <begin position="343"/>
        <end position="531"/>
    </location>
</feature>
<dbReference type="Proteomes" id="UP000176562">
    <property type="component" value="Chromosome"/>
</dbReference>
<evidence type="ECO:0000256" key="5">
    <source>
        <dbReference type="ARBA" id="ARBA00022989"/>
    </source>
</evidence>
<sequence length="538" mass="55356">MGAPHRAVRALIWALIGAPVLLGLAMTVAAACAPGALAAALAEPGLWASLRVTLITGLGATAVSLALTLPLGLWLVRQPRAGRALAPMLAVPHAALGLGLAFLFAPSGLVARGLAGPMGWAQPPQWAWPGDPWGGALLLGLVLKEAPFLLLMMLSAASQLDPARMMAAGQSLGRRPGAAFALGLWPQLYARLRLPVLIVLGYGLSNVDMALILGPSHPPTLAIRALRLYTAPDLRGAGPGAVLALGLVAVCAAAAALGWAVERGAARLGRGLVWRAGEPGRGAGPGRLAGLGAGLALALGALFWASVAMLVLWSLAGAWRFPALWPEGIGLGAWRRGGWLEAAGETLRLGLGVTAAAVLLAIALLEAESRSGRAPRLWLLLVPLLLPQIGFLQGLVSGFLWLGLPPGRAAVLWAEALFVFPYVYLTLAGPWRGLGRAEFDAAASLGAGPWRRLVRLRLPMLARPLAVAAAVGFSVSVAQYLAVLLPGGGRVATLTTEAVALASGADRRVAASYGLAQAVLPALGFVLAFLAPDRRGRR</sequence>
<keyword evidence="5 7" id="KW-1133">Transmembrane helix</keyword>
<dbReference type="InterPro" id="IPR035906">
    <property type="entry name" value="MetI-like_sf"/>
</dbReference>
<evidence type="ECO:0000256" key="6">
    <source>
        <dbReference type="ARBA" id="ARBA00023136"/>
    </source>
</evidence>
<keyword evidence="6 7" id="KW-0472">Membrane</keyword>
<feature type="transmembrane region" description="Helical" evidence="7">
    <location>
        <begin position="52"/>
        <end position="76"/>
    </location>
</feature>
<dbReference type="GO" id="GO:0055085">
    <property type="term" value="P:transmembrane transport"/>
    <property type="evidence" value="ECO:0007669"/>
    <property type="project" value="InterPro"/>
</dbReference>
<dbReference type="PANTHER" id="PTHR30183">
    <property type="entry name" value="MOLYBDENUM TRANSPORT SYSTEM PERMEASE PROTEIN MODB"/>
    <property type="match status" value="1"/>
</dbReference>
<dbReference type="SUPFAM" id="SSF161098">
    <property type="entry name" value="MetI-like"/>
    <property type="match status" value="2"/>
</dbReference>
<dbReference type="GO" id="GO:0005886">
    <property type="term" value="C:plasma membrane"/>
    <property type="evidence" value="ECO:0007669"/>
    <property type="project" value="UniProtKB-SubCell"/>
</dbReference>
<keyword evidence="2" id="KW-0813">Transport</keyword>
<keyword evidence="10" id="KW-1185">Reference proteome</keyword>
<dbReference type="Gene3D" id="1.10.3720.10">
    <property type="entry name" value="MetI-like"/>
    <property type="match status" value="2"/>
</dbReference>
<evidence type="ECO:0000313" key="9">
    <source>
        <dbReference type="EMBL" id="AOZ70344.1"/>
    </source>
</evidence>
<dbReference type="EMBL" id="CP017781">
    <property type="protein sequence ID" value="AOZ70344.1"/>
    <property type="molecule type" value="Genomic_DNA"/>
</dbReference>
<evidence type="ECO:0000256" key="2">
    <source>
        <dbReference type="ARBA" id="ARBA00022448"/>
    </source>
</evidence>
<comment type="subcellular location">
    <subcellularLocation>
        <location evidence="1">Cell membrane</location>
        <topology evidence="1">Multi-pass membrane protein</topology>
    </subcellularLocation>
</comment>
<dbReference type="PANTHER" id="PTHR30183:SF6">
    <property type="entry name" value="INNER MEMBRANE ABC TRANSPORTER PERMEASE PROTEIN YNJC"/>
    <property type="match status" value="1"/>
</dbReference>
<feature type="transmembrane region" description="Helical" evidence="7">
    <location>
        <begin position="194"/>
        <end position="216"/>
    </location>
</feature>
<dbReference type="CDD" id="cd06261">
    <property type="entry name" value="TM_PBP2"/>
    <property type="match status" value="1"/>
</dbReference>